<dbReference type="SUPFAM" id="SSF56935">
    <property type="entry name" value="Porins"/>
    <property type="match status" value="1"/>
</dbReference>
<organism evidence="13 14">
    <name type="scientific">Jeongeupia naejangsanensis</name>
    <dbReference type="NCBI Taxonomy" id="613195"/>
    <lineage>
        <taxon>Bacteria</taxon>
        <taxon>Pseudomonadati</taxon>
        <taxon>Pseudomonadota</taxon>
        <taxon>Betaproteobacteria</taxon>
        <taxon>Neisseriales</taxon>
        <taxon>Chitinibacteraceae</taxon>
        <taxon>Jeongeupia</taxon>
    </lineage>
</organism>
<evidence type="ECO:0000256" key="10">
    <source>
        <dbReference type="ARBA" id="ARBA00023237"/>
    </source>
</evidence>
<feature type="domain" description="Porin" evidence="12">
    <location>
        <begin position="9"/>
        <end position="261"/>
    </location>
</feature>
<keyword evidence="10" id="KW-0998">Cell outer membrane</keyword>
<evidence type="ECO:0000259" key="12">
    <source>
        <dbReference type="Pfam" id="PF13609"/>
    </source>
</evidence>
<evidence type="ECO:0000256" key="8">
    <source>
        <dbReference type="ARBA" id="ARBA00023114"/>
    </source>
</evidence>
<evidence type="ECO:0000256" key="1">
    <source>
        <dbReference type="ARBA" id="ARBA00004571"/>
    </source>
</evidence>
<dbReference type="PANTHER" id="PTHR34501:SF9">
    <property type="entry name" value="MAJOR OUTER MEMBRANE PROTEIN P.IA"/>
    <property type="match status" value="1"/>
</dbReference>
<dbReference type="Pfam" id="PF13609">
    <property type="entry name" value="Porin_4"/>
    <property type="match status" value="1"/>
</dbReference>
<proteinExistence type="predicted"/>
<evidence type="ECO:0000256" key="5">
    <source>
        <dbReference type="ARBA" id="ARBA00022692"/>
    </source>
</evidence>
<dbReference type="Gene3D" id="2.40.160.10">
    <property type="entry name" value="Porin"/>
    <property type="match status" value="1"/>
</dbReference>
<evidence type="ECO:0000256" key="2">
    <source>
        <dbReference type="ARBA" id="ARBA00011233"/>
    </source>
</evidence>
<keyword evidence="5" id="KW-0812">Transmembrane</keyword>
<keyword evidence="7" id="KW-0406">Ion transport</keyword>
<evidence type="ECO:0000313" key="14">
    <source>
        <dbReference type="Proteomes" id="UP000809431"/>
    </source>
</evidence>
<dbReference type="PRINTS" id="PR00184">
    <property type="entry name" value="NEISSPPORIN"/>
</dbReference>
<evidence type="ECO:0000313" key="13">
    <source>
        <dbReference type="EMBL" id="MBM3116900.1"/>
    </source>
</evidence>
<keyword evidence="14" id="KW-1185">Reference proteome</keyword>
<dbReference type="InterPro" id="IPR023614">
    <property type="entry name" value="Porin_dom_sf"/>
</dbReference>
<name>A0ABS2BN98_9NEIS</name>
<dbReference type="InterPro" id="IPR002299">
    <property type="entry name" value="Porin_Neis"/>
</dbReference>
<dbReference type="RefSeq" id="WP_203539137.1">
    <property type="nucleotide sequence ID" value="NZ_JAESND010000007.1"/>
</dbReference>
<evidence type="ECO:0000256" key="4">
    <source>
        <dbReference type="ARBA" id="ARBA00022452"/>
    </source>
</evidence>
<keyword evidence="3" id="KW-0813">Transport</keyword>
<evidence type="ECO:0000256" key="9">
    <source>
        <dbReference type="ARBA" id="ARBA00023136"/>
    </source>
</evidence>
<dbReference type="PANTHER" id="PTHR34501">
    <property type="entry name" value="PROTEIN YDDL-RELATED"/>
    <property type="match status" value="1"/>
</dbReference>
<keyword evidence="8" id="KW-0626">Porin</keyword>
<dbReference type="Proteomes" id="UP000809431">
    <property type="component" value="Unassembled WGS sequence"/>
</dbReference>
<accession>A0ABS2BN98</accession>
<evidence type="ECO:0000256" key="7">
    <source>
        <dbReference type="ARBA" id="ARBA00023065"/>
    </source>
</evidence>
<comment type="subcellular location">
    <subcellularLocation>
        <location evidence="1">Cell outer membrane</location>
        <topology evidence="1">Multi-pass membrane protein</topology>
    </subcellularLocation>
</comment>
<dbReference type="CDD" id="cd00342">
    <property type="entry name" value="gram_neg_porins"/>
    <property type="match status" value="1"/>
</dbReference>
<dbReference type="EMBL" id="JAESND010000007">
    <property type="protein sequence ID" value="MBM3116900.1"/>
    <property type="molecule type" value="Genomic_DNA"/>
</dbReference>
<evidence type="ECO:0000256" key="3">
    <source>
        <dbReference type="ARBA" id="ARBA00022448"/>
    </source>
</evidence>
<comment type="caution">
    <text evidence="13">The sequence shown here is derived from an EMBL/GenBank/DDBJ whole genome shotgun (WGS) entry which is preliminary data.</text>
</comment>
<keyword evidence="9" id="KW-0472">Membrane</keyword>
<feature type="signal peptide" evidence="11">
    <location>
        <begin position="1"/>
        <end position="22"/>
    </location>
</feature>
<comment type="subunit">
    <text evidence="2">Homotrimer.</text>
</comment>
<keyword evidence="4" id="KW-1134">Transmembrane beta strand</keyword>
<keyword evidence="6 11" id="KW-0732">Signal</keyword>
<dbReference type="InterPro" id="IPR033900">
    <property type="entry name" value="Gram_neg_porin_domain"/>
</dbReference>
<sequence length="381" mass="41044">MKMKHAALAIALAFGAAGLAQAEVTISGKADFGVQARDTGDSTQGAVKYQGEIDFSGRDKLDNGMNFIWTLNQEINNINAGSSYTANSQWGNRDAYGGLEGDFGTVRVGKFRSGVYALTDDLYSDTGADWFFSDYGRGMTQRPDNIVGYTSPVFGGFQLSADYILENQSTGNSSSNGYDVAGTYTNGGLKVLGGYQARQGFDGTKDVTAGASLQQADGSYQYGDSLNGGSNDTDSQTAYVGVQYKFQNGFGITGGYKYMQFTPNTSGATYGGTALNAGEDYDQNMYNLMLSYNQGRHDVYVGYTYLDDLKGGDAPSDSGAQAFSARYNYHMSKNTFAYAEYRYVKNDANSAYSADDDLYNYSATSAGEDTQRGIVGVRTYF</sequence>
<evidence type="ECO:0000256" key="6">
    <source>
        <dbReference type="ARBA" id="ARBA00022729"/>
    </source>
</evidence>
<gene>
    <name evidence="13" type="ORF">JMJ54_13785</name>
</gene>
<reference evidence="13 14" key="1">
    <citation type="submission" date="2021-01" db="EMBL/GenBank/DDBJ databases">
        <title>Draft Genome Sequence and Polyhydroxyalkanoate Biosynthetic Potential of Jeongeupia naejangsanensis Type Strain DSM 24253.</title>
        <authorList>
            <person name="Turrini P."/>
            <person name="Artuso I."/>
            <person name="Lugli G.A."/>
            <person name="Frangipani E."/>
            <person name="Ventura M."/>
            <person name="Visca P."/>
        </authorList>
    </citation>
    <scope>NUCLEOTIDE SEQUENCE [LARGE SCALE GENOMIC DNA]</scope>
    <source>
        <strain evidence="13 14">DSM 24253</strain>
    </source>
</reference>
<dbReference type="InterPro" id="IPR050298">
    <property type="entry name" value="Gram-neg_bact_OMP"/>
</dbReference>
<evidence type="ECO:0000256" key="11">
    <source>
        <dbReference type="SAM" id="SignalP"/>
    </source>
</evidence>
<protein>
    <submittedName>
        <fullName evidence="13">Porin</fullName>
    </submittedName>
</protein>
<feature type="chain" id="PRO_5046857565" evidence="11">
    <location>
        <begin position="23"/>
        <end position="381"/>
    </location>
</feature>